<evidence type="ECO:0000256" key="2">
    <source>
        <dbReference type="ARBA" id="ARBA00022771"/>
    </source>
</evidence>
<dbReference type="PANTHER" id="PTHR47094:SF6">
    <property type="entry name" value="RING-TYPE DOMAIN-CONTAINING PROTEIN"/>
    <property type="match status" value="1"/>
</dbReference>
<evidence type="ECO:0000256" key="3">
    <source>
        <dbReference type="ARBA" id="ARBA00022833"/>
    </source>
</evidence>
<dbReference type="EMBL" id="LT934116">
    <property type="protein sequence ID" value="VAH83621.1"/>
    <property type="molecule type" value="Genomic_DNA"/>
</dbReference>
<dbReference type="Pfam" id="PF13923">
    <property type="entry name" value="zf-C3HC4_2"/>
    <property type="match status" value="1"/>
</dbReference>
<evidence type="ECO:0000256" key="1">
    <source>
        <dbReference type="ARBA" id="ARBA00022723"/>
    </source>
</evidence>
<reference evidence="6 7" key="1">
    <citation type="submission" date="2017-09" db="EMBL/GenBank/DDBJ databases">
        <authorList>
            <consortium name="International Durum Wheat Genome Sequencing Consortium (IDWGSC)"/>
            <person name="Milanesi L."/>
        </authorList>
    </citation>
    <scope>NUCLEOTIDE SEQUENCE [LARGE SCALE GENOMIC DNA]</scope>
    <source>
        <strain evidence="7">cv. Svevo</strain>
    </source>
</reference>
<dbReference type="PANTHER" id="PTHR47094">
    <property type="entry name" value="ELFLESS, ISOFORM B"/>
    <property type="match status" value="1"/>
</dbReference>
<organism evidence="6 7">
    <name type="scientific">Triticum turgidum subsp. durum</name>
    <name type="common">Durum wheat</name>
    <name type="synonym">Triticum durum</name>
    <dbReference type="NCBI Taxonomy" id="4567"/>
    <lineage>
        <taxon>Eukaryota</taxon>
        <taxon>Viridiplantae</taxon>
        <taxon>Streptophyta</taxon>
        <taxon>Embryophyta</taxon>
        <taxon>Tracheophyta</taxon>
        <taxon>Spermatophyta</taxon>
        <taxon>Magnoliopsida</taxon>
        <taxon>Liliopsida</taxon>
        <taxon>Poales</taxon>
        <taxon>Poaceae</taxon>
        <taxon>BOP clade</taxon>
        <taxon>Pooideae</taxon>
        <taxon>Triticodae</taxon>
        <taxon>Triticeae</taxon>
        <taxon>Triticinae</taxon>
        <taxon>Triticum</taxon>
    </lineage>
</organism>
<protein>
    <recommendedName>
        <fullName evidence="5">RING-type domain-containing protein</fullName>
    </recommendedName>
</protein>
<dbReference type="OMA" id="MLRDNTR"/>
<evidence type="ECO:0000256" key="4">
    <source>
        <dbReference type="PROSITE-ProRule" id="PRU00175"/>
    </source>
</evidence>
<keyword evidence="1" id="KW-0479">Metal-binding</keyword>
<dbReference type="AlphaFoldDB" id="A0A9R1QWU6"/>
<dbReference type="Proteomes" id="UP000324705">
    <property type="component" value="Chromosome 3B"/>
</dbReference>
<dbReference type="GO" id="GO:0033768">
    <property type="term" value="C:SUMO-targeted ubiquitin ligase complex"/>
    <property type="evidence" value="ECO:0007669"/>
    <property type="project" value="TreeGrafter"/>
</dbReference>
<dbReference type="Gene3D" id="3.30.40.10">
    <property type="entry name" value="Zinc/RING finger domain, C3HC4 (zinc finger)"/>
    <property type="match status" value="1"/>
</dbReference>
<feature type="domain" description="RING-type" evidence="5">
    <location>
        <begin position="294"/>
        <end position="332"/>
    </location>
</feature>
<dbReference type="GO" id="GO:0032183">
    <property type="term" value="F:SUMO binding"/>
    <property type="evidence" value="ECO:0007669"/>
    <property type="project" value="TreeGrafter"/>
</dbReference>
<dbReference type="InterPro" id="IPR017907">
    <property type="entry name" value="Znf_RING_CS"/>
</dbReference>
<dbReference type="InterPro" id="IPR049627">
    <property type="entry name" value="SLX8"/>
</dbReference>
<name>A0A9R1QWU6_TRITD</name>
<dbReference type="Gramene" id="TRITD3Bv1G234930.1">
    <property type="protein sequence ID" value="TRITD3Bv1G234930.1"/>
    <property type="gene ID" value="TRITD3Bv1G234930"/>
</dbReference>
<dbReference type="InterPro" id="IPR013083">
    <property type="entry name" value="Znf_RING/FYVE/PHD"/>
</dbReference>
<dbReference type="SMART" id="SM00184">
    <property type="entry name" value="RING"/>
    <property type="match status" value="1"/>
</dbReference>
<evidence type="ECO:0000259" key="5">
    <source>
        <dbReference type="PROSITE" id="PS50089"/>
    </source>
</evidence>
<dbReference type="GO" id="GO:0140082">
    <property type="term" value="F:SUMO-ubiquitin ligase activity"/>
    <property type="evidence" value="ECO:0007669"/>
    <property type="project" value="TreeGrafter"/>
</dbReference>
<keyword evidence="3" id="KW-0862">Zinc</keyword>
<sequence>MNGWQRTLMNQQVGSAGLGVGGSGGMQDVVALAAAADPQFVRLRDMAREKIFKFLESLPLLPPWRPRLRALATRLEEILFRKYPTKVFLSLSFLFFVALIFRQPSPFNSEQDIKYYYRLINHVSCRYLLLFGQMEYYKMTRRPMPQAMVFAVKTYTAQNRQYRQIQQSLRQIASSPGYGAMIPTSSIMQGASENSRMSYVTGNVGPLTSSADMVLQNANMDTSLPEGAFDGHVNTMLSLGTNPTPHDLSRASNNNIVTPRLDTSLSEANRFSPKVTQAHPTPIKNLPREPKFTCPVCISELVDASSTICGHIFCKKCIEASIQFQKKCPTCRTRLTMRNFHRIYLPTMD</sequence>
<keyword evidence="2 4" id="KW-0863">Zinc-finger</keyword>
<keyword evidence="7" id="KW-1185">Reference proteome</keyword>
<dbReference type="GO" id="GO:0008270">
    <property type="term" value="F:zinc ion binding"/>
    <property type="evidence" value="ECO:0007669"/>
    <property type="project" value="UniProtKB-KW"/>
</dbReference>
<dbReference type="InterPro" id="IPR001841">
    <property type="entry name" value="Znf_RING"/>
</dbReference>
<dbReference type="SUPFAM" id="SSF57850">
    <property type="entry name" value="RING/U-box"/>
    <property type="match status" value="1"/>
</dbReference>
<gene>
    <name evidence="6" type="ORF">TRITD_3Bv1G234930</name>
</gene>
<proteinExistence type="predicted"/>
<accession>A0A9R1QWU6</accession>
<dbReference type="GO" id="GO:0061630">
    <property type="term" value="F:ubiquitin protein ligase activity"/>
    <property type="evidence" value="ECO:0007669"/>
    <property type="project" value="InterPro"/>
</dbReference>
<evidence type="ECO:0000313" key="6">
    <source>
        <dbReference type="EMBL" id="VAH83621.1"/>
    </source>
</evidence>
<dbReference type="PROSITE" id="PS50089">
    <property type="entry name" value="ZF_RING_2"/>
    <property type="match status" value="1"/>
</dbReference>
<evidence type="ECO:0000313" key="7">
    <source>
        <dbReference type="Proteomes" id="UP000324705"/>
    </source>
</evidence>
<dbReference type="PROSITE" id="PS00518">
    <property type="entry name" value="ZF_RING_1"/>
    <property type="match status" value="1"/>
</dbReference>
<dbReference type="GO" id="GO:0006511">
    <property type="term" value="P:ubiquitin-dependent protein catabolic process"/>
    <property type="evidence" value="ECO:0007669"/>
    <property type="project" value="TreeGrafter"/>
</dbReference>